<accession>A0A1B8QB88</accession>
<protein>
    <submittedName>
        <fullName evidence="1">Uncharacterized protein</fullName>
    </submittedName>
</protein>
<proteinExistence type="predicted"/>
<comment type="caution">
    <text evidence="1">The sequence shown here is derived from an EMBL/GenBank/DDBJ whole genome shotgun (WGS) entry which is preliminary data.</text>
</comment>
<dbReference type="AlphaFoldDB" id="A0A1B8QB88"/>
<organism evidence="1 2">
    <name type="scientific">Faucicola atlantae</name>
    <dbReference type="NCBI Taxonomy" id="34059"/>
    <lineage>
        <taxon>Bacteria</taxon>
        <taxon>Pseudomonadati</taxon>
        <taxon>Pseudomonadota</taxon>
        <taxon>Gammaproteobacteria</taxon>
        <taxon>Moraxellales</taxon>
        <taxon>Moraxellaceae</taxon>
        <taxon>Faucicola</taxon>
    </lineage>
</organism>
<sequence>MTNGNPKNDFERILKIVKRLDLTDSEEEIAEQLHSALYEHPLYYLQDLMIEQLGYDYEEAFHTLEALKDNKFINQLNDIIYKARFPTEPDPKFLQEFRQFIFEKAWDNNEFLCDEFYSTPETMLSYMQGFEEETMRYLINGGVGEIPVYIID</sequence>
<dbReference type="EMBL" id="LZMZ01000027">
    <property type="protein sequence ID" value="OBX76759.1"/>
    <property type="molecule type" value="Genomic_DNA"/>
</dbReference>
<gene>
    <name evidence="1" type="ORF">A9308_07440</name>
</gene>
<dbReference type="Proteomes" id="UP000092508">
    <property type="component" value="Unassembled WGS sequence"/>
</dbReference>
<reference evidence="1 2" key="1">
    <citation type="submission" date="2016-06" db="EMBL/GenBank/DDBJ databases">
        <title>Draft genome of Moraxella atlantae CCUG 66109.</title>
        <authorList>
            <person name="Salva-Serra F."/>
            <person name="Engstrom-Jakobsson H."/>
            <person name="Thorell K."/>
            <person name="Gonzales-Siles L."/>
            <person name="Karlsson R."/>
            <person name="Boulund F."/>
            <person name="Engstrand L."/>
            <person name="Kristiansson E."/>
            <person name="Moore E."/>
        </authorList>
    </citation>
    <scope>NUCLEOTIDE SEQUENCE [LARGE SCALE GENOMIC DNA]</scope>
    <source>
        <strain evidence="1 2">CCUG 66109</strain>
    </source>
</reference>
<evidence type="ECO:0000313" key="1">
    <source>
        <dbReference type="EMBL" id="OBX76759.1"/>
    </source>
</evidence>
<name>A0A1B8QB88_9GAMM</name>
<dbReference type="RefSeq" id="WP_156629243.1">
    <property type="nucleotide sequence ID" value="NZ_LZMZ01000027.1"/>
</dbReference>
<evidence type="ECO:0000313" key="2">
    <source>
        <dbReference type="Proteomes" id="UP000092508"/>
    </source>
</evidence>